<dbReference type="OrthoDB" id="1086219at2"/>
<proteinExistence type="predicted"/>
<dbReference type="InterPro" id="IPR041700">
    <property type="entry name" value="OMP_b-brl_3"/>
</dbReference>
<dbReference type="RefSeq" id="WP_147034236.1">
    <property type="nucleotide sequence ID" value="NZ_CP042436.1"/>
</dbReference>
<dbReference type="InterPro" id="IPR008969">
    <property type="entry name" value="CarboxyPept-like_regulatory"/>
</dbReference>
<sequence>MKRCLLLLLFFLIAAAARSQNHGTIKALVVDSVSKQPIGYSTIAVLKMKDSSLLSYTITDKNGAFTLYNINQAEPARLLISCVGYKSLRLVLELKKGDAVTDLGKVLLSTKTLQEVVIKGERAPVIIRKDTIEFNAEAFKVRPNAVVEDLLKKLPGVQVSHDGKITVNGKDISKLKVDGKDFFANDPKIATRNLDADMISKVQVYDDREGDPDHLKPDYEVKKIINLKFKKALKKSTFGRAMLGGGTRDRYQANTFLNKFQDELQLSASASSDNLSGTGIFGDGFHTPVLQAEPRGSVQRITNGTVNFNNKFGKQLKVNLIYYFNNDINDSKGTVNRQQFVGDTTFNTFSNNINHNGSTSQTLSGRLEYGSDTATSIKYNPEFSYNSNNGSSTTNATGSNNFAPLLSQSINSSASSGSSVSFRQEFTYYTRLSKKGASFSINHALSIGPSHSLNISSDQLLSYTAALQSDTLNRSAKNTSNRDDGNVGAAFHYPLTKKLSVTISASTNFDRDEGDLFTYQQNLQTGLYTIFLPDQSNNLTRKQWTEALHSELMYQFTDKISLKAGLAGQLQQVTNHFNSYTGDLDQHFNNLFPTAELHINKVNINYSEDLQQPAINDLQPITVVYSQLFSFIGNPDLKPTHRHSFGVNYFDFKTQSQVYLNLSSRVTVETNSVVRERTINAEGAEVTTPINRNGRFTTYLYAGAGKTFKKSGDWQISTNTNLNGSYGHNFFEVNDQDGYQNTIAVTLAQEISANWKDIIELRPGYSVSPAITKYQLVDYKGSSFVTQRANLGADFHLPNKISFSSNYTYTYNPQVAVGLRKNSNLLSLSVAKMVQKNDHGEFRLTCYDVLNQGISTFHYATENTINDIQNQTIRRYFLLSYSYRFNSTTTK</sequence>
<evidence type="ECO:0000313" key="3">
    <source>
        <dbReference type="EMBL" id="QEC65411.1"/>
    </source>
</evidence>
<keyword evidence="4" id="KW-1185">Reference proteome</keyword>
<evidence type="ECO:0000313" key="4">
    <source>
        <dbReference type="Proteomes" id="UP000321479"/>
    </source>
</evidence>
<evidence type="ECO:0000256" key="1">
    <source>
        <dbReference type="SAM" id="SignalP"/>
    </source>
</evidence>
<feature type="signal peptide" evidence="1">
    <location>
        <begin position="1"/>
        <end position="19"/>
    </location>
</feature>
<dbReference type="Pfam" id="PF14905">
    <property type="entry name" value="OMP_b-brl_3"/>
    <property type="match status" value="1"/>
</dbReference>
<evidence type="ECO:0000259" key="2">
    <source>
        <dbReference type="Pfam" id="PF14905"/>
    </source>
</evidence>
<dbReference type="SUPFAM" id="SSF56935">
    <property type="entry name" value="Porins"/>
    <property type="match status" value="1"/>
</dbReference>
<gene>
    <name evidence="3" type="ORF">FRZ54_23500</name>
</gene>
<dbReference type="KEGG" id="mgin:FRZ54_23500"/>
<reference evidence="3 4" key="1">
    <citation type="journal article" date="2017" name="Curr. Microbiol.">
        <title>Mucilaginibacter ginsenosidivorans sp. nov., Isolated from Soil of Ginseng Field.</title>
        <authorList>
            <person name="Kim M.M."/>
            <person name="Siddiqi M.Z."/>
            <person name="Im W.T."/>
        </authorList>
    </citation>
    <scope>NUCLEOTIDE SEQUENCE [LARGE SCALE GENOMIC DNA]</scope>
    <source>
        <strain evidence="3 4">Gsoil 3017</strain>
    </source>
</reference>
<keyword evidence="1" id="KW-0732">Signal</keyword>
<feature type="domain" description="Outer membrane protein beta-barrel" evidence="2">
    <location>
        <begin position="432"/>
        <end position="883"/>
    </location>
</feature>
<dbReference type="Proteomes" id="UP000321479">
    <property type="component" value="Chromosome"/>
</dbReference>
<dbReference type="AlphaFoldDB" id="A0A5B8V3X9"/>
<protein>
    <submittedName>
        <fullName evidence="3">Outer membrane beta-barrel protein</fullName>
    </submittedName>
</protein>
<organism evidence="3 4">
    <name type="scientific">Mucilaginibacter ginsenosidivorans</name>
    <dbReference type="NCBI Taxonomy" id="398053"/>
    <lineage>
        <taxon>Bacteria</taxon>
        <taxon>Pseudomonadati</taxon>
        <taxon>Bacteroidota</taxon>
        <taxon>Sphingobacteriia</taxon>
        <taxon>Sphingobacteriales</taxon>
        <taxon>Sphingobacteriaceae</taxon>
        <taxon>Mucilaginibacter</taxon>
    </lineage>
</organism>
<dbReference type="EMBL" id="CP042436">
    <property type="protein sequence ID" value="QEC65411.1"/>
    <property type="molecule type" value="Genomic_DNA"/>
</dbReference>
<feature type="chain" id="PRO_5023098428" evidence="1">
    <location>
        <begin position="20"/>
        <end position="891"/>
    </location>
</feature>
<dbReference type="SUPFAM" id="SSF49464">
    <property type="entry name" value="Carboxypeptidase regulatory domain-like"/>
    <property type="match status" value="1"/>
</dbReference>
<name>A0A5B8V3X9_9SPHI</name>
<accession>A0A5B8V3X9</accession>